<feature type="signal peptide" evidence="1">
    <location>
        <begin position="1"/>
        <end position="18"/>
    </location>
</feature>
<evidence type="ECO:0008006" key="4">
    <source>
        <dbReference type="Google" id="ProtNLM"/>
    </source>
</evidence>
<dbReference type="OrthoDB" id="1492409at2"/>
<comment type="caution">
    <text evidence="2">The sequence shown here is derived from an EMBL/GenBank/DDBJ whole genome shotgun (WGS) entry which is preliminary data.</text>
</comment>
<evidence type="ECO:0000313" key="2">
    <source>
        <dbReference type="EMBL" id="PPK84124.1"/>
    </source>
</evidence>
<keyword evidence="3" id="KW-1185">Reference proteome</keyword>
<gene>
    <name evidence="2" type="ORF">CLV84_4275</name>
</gene>
<dbReference type="RefSeq" id="WP_104421830.1">
    <property type="nucleotide sequence ID" value="NZ_PTJC01000009.1"/>
</dbReference>
<evidence type="ECO:0000313" key="3">
    <source>
        <dbReference type="Proteomes" id="UP000237662"/>
    </source>
</evidence>
<dbReference type="AlphaFoldDB" id="A0A2S6I0B6"/>
<accession>A0A2S6I0B6</accession>
<organism evidence="2 3">
    <name type="scientific">Neolewinella xylanilytica</name>
    <dbReference type="NCBI Taxonomy" id="1514080"/>
    <lineage>
        <taxon>Bacteria</taxon>
        <taxon>Pseudomonadati</taxon>
        <taxon>Bacteroidota</taxon>
        <taxon>Saprospiria</taxon>
        <taxon>Saprospirales</taxon>
        <taxon>Lewinellaceae</taxon>
        <taxon>Neolewinella</taxon>
    </lineage>
</organism>
<evidence type="ECO:0000256" key="1">
    <source>
        <dbReference type="SAM" id="SignalP"/>
    </source>
</evidence>
<protein>
    <recommendedName>
        <fullName evidence="4">Secreted protein (Por secretion system target)</fullName>
    </recommendedName>
</protein>
<reference evidence="2 3" key="1">
    <citation type="submission" date="2018-02" db="EMBL/GenBank/DDBJ databases">
        <title>Genomic Encyclopedia of Archaeal and Bacterial Type Strains, Phase II (KMG-II): from individual species to whole genera.</title>
        <authorList>
            <person name="Goeker M."/>
        </authorList>
    </citation>
    <scope>NUCLEOTIDE SEQUENCE [LARGE SCALE GENOMIC DNA]</scope>
    <source>
        <strain evidence="2 3">DSM 29526</strain>
    </source>
</reference>
<dbReference type="EMBL" id="PTJC01000009">
    <property type="protein sequence ID" value="PPK84124.1"/>
    <property type="molecule type" value="Genomic_DNA"/>
</dbReference>
<feature type="chain" id="PRO_5015608702" description="Secreted protein (Por secretion system target)" evidence="1">
    <location>
        <begin position="19"/>
        <end position="197"/>
    </location>
</feature>
<dbReference type="Proteomes" id="UP000237662">
    <property type="component" value="Unassembled WGS sequence"/>
</dbReference>
<sequence>MKTCLSLLTLFLSVTLSASINPADLVVQADPTSKTLILRSISEFDADSKLQIVDRDGRVLHTAKLDSGSYLNARFQLAALPAGDYEIVLSDEMGRTVQPLTIGNTGIQADPALASRTFYPRVNLKESMLTITYLNTAQNEVAIRLADKNGKSVLNDRINSSPTLQRAYNLEQLPAGDYYVTVLVPREPAYTTSLSLK</sequence>
<keyword evidence="1" id="KW-0732">Signal</keyword>
<proteinExistence type="predicted"/>
<name>A0A2S6I0B6_9BACT</name>